<keyword evidence="2" id="KW-1185">Reference proteome</keyword>
<dbReference type="GeneID" id="37169955"/>
<evidence type="ECO:0000313" key="2">
    <source>
        <dbReference type="Proteomes" id="UP000249497"/>
    </source>
</evidence>
<sequence length="154" mass="17503">MKPGIFCLHVRLFNERQNSDAVTSHAISSTRFHSCRRPSFTLHGWIQSAAFRGVSFIYANSKVFLTRVIWELSSDLKIIPLDRLYDSRARGWRTVGLAFSVLSRTKAKVSTTAWLLQPSSLACRCEHISLNLVMMRLLAVPYPPFSLGGLMRQM</sequence>
<proteinExistence type="predicted"/>
<name>A0A8T8WV93_ASPJA</name>
<dbReference type="RefSeq" id="XP_025525649.1">
    <property type="nucleotide sequence ID" value="XM_025666263.1"/>
</dbReference>
<gene>
    <name evidence="1" type="ORF">BO86DRAFT_146536</name>
</gene>
<protein>
    <submittedName>
        <fullName evidence="1">Uncharacterized protein</fullName>
    </submittedName>
</protein>
<dbReference type="AlphaFoldDB" id="A0A8T8WV93"/>
<reference evidence="1 2" key="1">
    <citation type="submission" date="2018-02" db="EMBL/GenBank/DDBJ databases">
        <title>The genomes of Aspergillus section Nigri reveals drivers in fungal speciation.</title>
        <authorList>
            <consortium name="DOE Joint Genome Institute"/>
            <person name="Vesth T.C."/>
            <person name="Nybo J."/>
            <person name="Theobald S."/>
            <person name="Brandl J."/>
            <person name="Frisvad J.C."/>
            <person name="Nielsen K.F."/>
            <person name="Lyhne E.K."/>
            <person name="Kogle M.E."/>
            <person name="Kuo A."/>
            <person name="Riley R."/>
            <person name="Clum A."/>
            <person name="Nolan M."/>
            <person name="Lipzen A."/>
            <person name="Salamov A."/>
            <person name="Henrissat B."/>
            <person name="Wiebenga A."/>
            <person name="De vries R.P."/>
            <person name="Grigoriev I.V."/>
            <person name="Mortensen U.H."/>
            <person name="Andersen M.R."/>
            <person name="Baker S.E."/>
        </authorList>
    </citation>
    <scope>NUCLEOTIDE SEQUENCE [LARGE SCALE GENOMIC DNA]</scope>
    <source>
        <strain evidence="1 2">CBS 114.51</strain>
    </source>
</reference>
<organism evidence="1 2">
    <name type="scientific">Aspergillus japonicus CBS 114.51</name>
    <dbReference type="NCBI Taxonomy" id="1448312"/>
    <lineage>
        <taxon>Eukaryota</taxon>
        <taxon>Fungi</taxon>
        <taxon>Dikarya</taxon>
        <taxon>Ascomycota</taxon>
        <taxon>Pezizomycotina</taxon>
        <taxon>Eurotiomycetes</taxon>
        <taxon>Eurotiomycetidae</taxon>
        <taxon>Eurotiales</taxon>
        <taxon>Aspergillaceae</taxon>
        <taxon>Aspergillus</taxon>
        <taxon>Aspergillus subgen. Circumdati</taxon>
    </lineage>
</organism>
<evidence type="ECO:0000313" key="1">
    <source>
        <dbReference type="EMBL" id="RAH79755.1"/>
    </source>
</evidence>
<dbReference type="Proteomes" id="UP000249497">
    <property type="component" value="Unassembled WGS sequence"/>
</dbReference>
<accession>A0A8T8WV93</accession>
<dbReference type="EMBL" id="KZ824811">
    <property type="protein sequence ID" value="RAH79755.1"/>
    <property type="molecule type" value="Genomic_DNA"/>
</dbReference>